<dbReference type="EMBL" id="BOMH01000063">
    <property type="protein sequence ID" value="GID69535.1"/>
    <property type="molecule type" value="Genomic_DNA"/>
</dbReference>
<dbReference type="AlphaFoldDB" id="A0A919IWU3"/>
<reference evidence="1" key="1">
    <citation type="submission" date="2021-01" db="EMBL/GenBank/DDBJ databases">
        <title>Whole genome shotgun sequence of Actinoplanes cyaneus NBRC 14990.</title>
        <authorList>
            <person name="Komaki H."/>
            <person name="Tamura T."/>
        </authorList>
    </citation>
    <scope>NUCLEOTIDE SEQUENCE</scope>
    <source>
        <strain evidence="1">NBRC 14990</strain>
    </source>
</reference>
<dbReference type="RefSeq" id="WP_203752073.1">
    <property type="nucleotide sequence ID" value="NZ_BAAAUC010000040.1"/>
</dbReference>
<organism evidence="1 2">
    <name type="scientific">Actinoplanes cyaneus</name>
    <dbReference type="NCBI Taxonomy" id="52696"/>
    <lineage>
        <taxon>Bacteria</taxon>
        <taxon>Bacillati</taxon>
        <taxon>Actinomycetota</taxon>
        <taxon>Actinomycetes</taxon>
        <taxon>Micromonosporales</taxon>
        <taxon>Micromonosporaceae</taxon>
        <taxon>Actinoplanes</taxon>
    </lineage>
</organism>
<sequence length="83" mass="9459">MRRVRRLSRAGRRPLLAAGNSNGEIDMLAFTQHPGKPYLRLLVEHDDGMREFDYVAGSAQALKEPETQGWTVVGMRDDWLTVF</sequence>
<evidence type="ECO:0000313" key="2">
    <source>
        <dbReference type="Proteomes" id="UP000619479"/>
    </source>
</evidence>
<dbReference type="Gene3D" id="3.40.50.1000">
    <property type="entry name" value="HAD superfamily/HAD-like"/>
    <property type="match status" value="1"/>
</dbReference>
<protein>
    <submittedName>
        <fullName evidence="1">Uncharacterized protein</fullName>
    </submittedName>
</protein>
<name>A0A919IWU3_9ACTN</name>
<proteinExistence type="predicted"/>
<comment type="caution">
    <text evidence="1">The sequence shown here is derived from an EMBL/GenBank/DDBJ whole genome shotgun (WGS) entry which is preliminary data.</text>
</comment>
<dbReference type="Proteomes" id="UP000619479">
    <property type="component" value="Unassembled WGS sequence"/>
</dbReference>
<keyword evidence="2" id="KW-1185">Reference proteome</keyword>
<gene>
    <name evidence="1" type="ORF">Acy02nite_74160</name>
</gene>
<accession>A0A919IWU3</accession>
<dbReference type="InterPro" id="IPR023214">
    <property type="entry name" value="HAD_sf"/>
</dbReference>
<evidence type="ECO:0000313" key="1">
    <source>
        <dbReference type="EMBL" id="GID69535.1"/>
    </source>
</evidence>